<protein>
    <submittedName>
        <fullName evidence="1">Uncharacterized protein</fullName>
    </submittedName>
</protein>
<evidence type="ECO:0000313" key="2">
    <source>
        <dbReference type="Proteomes" id="UP000230423"/>
    </source>
</evidence>
<gene>
    <name evidence="1" type="ORF">TELCIR_10787</name>
</gene>
<dbReference type="OrthoDB" id="6777468at2759"/>
<dbReference type="Gene3D" id="2.60.210.10">
    <property type="entry name" value="Apoptosis, Tumor Necrosis Factor Receptor Associated Protein 2, Chain A"/>
    <property type="match status" value="1"/>
</dbReference>
<keyword evidence="2" id="KW-1185">Reference proteome</keyword>
<evidence type="ECO:0000313" key="1">
    <source>
        <dbReference type="EMBL" id="PIO67458.1"/>
    </source>
</evidence>
<accession>A0A2G9UB55</accession>
<dbReference type="Proteomes" id="UP000230423">
    <property type="component" value="Unassembled WGS sequence"/>
</dbReference>
<dbReference type="EMBL" id="KZ347582">
    <property type="protein sequence ID" value="PIO67458.1"/>
    <property type="molecule type" value="Genomic_DNA"/>
</dbReference>
<dbReference type="InterPro" id="IPR008974">
    <property type="entry name" value="TRAF-like"/>
</dbReference>
<reference evidence="1 2" key="1">
    <citation type="submission" date="2015-09" db="EMBL/GenBank/DDBJ databases">
        <title>Draft genome of the parasitic nematode Teladorsagia circumcincta isolate WARC Sus (inbred).</title>
        <authorList>
            <person name="Mitreva M."/>
        </authorList>
    </citation>
    <scope>NUCLEOTIDE SEQUENCE [LARGE SCALE GENOMIC DNA]</scope>
    <source>
        <strain evidence="1 2">S</strain>
    </source>
</reference>
<dbReference type="SUPFAM" id="SSF49599">
    <property type="entry name" value="TRAF domain-like"/>
    <property type="match status" value="1"/>
</dbReference>
<organism evidence="1 2">
    <name type="scientific">Teladorsagia circumcincta</name>
    <name type="common">Brown stomach worm</name>
    <name type="synonym">Ostertagia circumcincta</name>
    <dbReference type="NCBI Taxonomy" id="45464"/>
    <lineage>
        <taxon>Eukaryota</taxon>
        <taxon>Metazoa</taxon>
        <taxon>Ecdysozoa</taxon>
        <taxon>Nematoda</taxon>
        <taxon>Chromadorea</taxon>
        <taxon>Rhabditida</taxon>
        <taxon>Rhabditina</taxon>
        <taxon>Rhabditomorpha</taxon>
        <taxon>Strongyloidea</taxon>
        <taxon>Trichostrongylidae</taxon>
        <taxon>Teladorsagia</taxon>
    </lineage>
</organism>
<name>A0A2G9UB55_TELCI</name>
<dbReference type="AlphaFoldDB" id="A0A2G9UB55"/>
<proteinExistence type="predicted"/>
<sequence length="171" mass="19157">MSLPRLPIIAGQVAIAPSPAPPPASVPPPSAIRFEKLMKLFKNGQNLISRQFGVPQAPTVCWELHVYPNGKREEDMNNVSFFLRQVGLQVEYFTPGSKISVEPADDEECTLEDVDEKVEMSIRESNREMWESELFTDCVIKVRAMVEFMYTGSMDTVDSNSVDEVLAIGIF</sequence>